<evidence type="ECO:0000256" key="5">
    <source>
        <dbReference type="ARBA" id="ARBA00023204"/>
    </source>
</evidence>
<reference evidence="8 9" key="1">
    <citation type="submission" date="2018-09" db="EMBL/GenBank/DDBJ databases">
        <authorList>
            <person name="Li J."/>
        </authorList>
    </citation>
    <scope>NUCLEOTIDE SEQUENCE [LARGE SCALE GENOMIC DNA]</scope>
    <source>
        <strain evidence="8 9">2129</strain>
    </source>
</reference>
<organism evidence="8 9">
    <name type="scientific">Actinomyces lilanjuaniae</name>
    <dbReference type="NCBI Taxonomy" id="2321394"/>
    <lineage>
        <taxon>Bacteria</taxon>
        <taxon>Bacillati</taxon>
        <taxon>Actinomycetota</taxon>
        <taxon>Actinomycetes</taxon>
        <taxon>Actinomycetales</taxon>
        <taxon>Actinomycetaceae</taxon>
        <taxon>Actinomyces</taxon>
    </lineage>
</organism>
<keyword evidence="4" id="KW-0378">Hydrolase</keyword>
<evidence type="ECO:0000313" key="9">
    <source>
        <dbReference type="Proteomes" id="UP000273001"/>
    </source>
</evidence>
<dbReference type="NCBIfam" id="TIGR00632">
    <property type="entry name" value="vsr"/>
    <property type="match status" value="1"/>
</dbReference>
<keyword evidence="5" id="KW-0234">DNA repair</keyword>
<dbReference type="InterPro" id="IPR011335">
    <property type="entry name" value="Restrct_endonuc-II-like"/>
</dbReference>
<dbReference type="SUPFAM" id="SSF52980">
    <property type="entry name" value="Restriction endonuclease-like"/>
    <property type="match status" value="1"/>
</dbReference>
<gene>
    <name evidence="8" type="ORF">D5R93_00550</name>
</gene>
<comment type="similarity">
    <text evidence="6">Belongs to the Vsr family.</text>
</comment>
<protein>
    <submittedName>
        <fullName evidence="8">Very short patch repair endonuclease</fullName>
    </submittedName>
</protein>
<evidence type="ECO:0000256" key="1">
    <source>
        <dbReference type="ARBA" id="ARBA00022722"/>
    </source>
</evidence>
<dbReference type="Pfam" id="PF03852">
    <property type="entry name" value="Vsr"/>
    <property type="match status" value="1"/>
</dbReference>
<dbReference type="GO" id="GO:0004519">
    <property type="term" value="F:endonuclease activity"/>
    <property type="evidence" value="ECO:0007669"/>
    <property type="project" value="UniProtKB-KW"/>
</dbReference>
<evidence type="ECO:0000256" key="7">
    <source>
        <dbReference type="SAM" id="MobiDB-lite"/>
    </source>
</evidence>
<keyword evidence="2 8" id="KW-0255">Endonuclease</keyword>
<keyword evidence="1" id="KW-0540">Nuclease</keyword>
<dbReference type="RefSeq" id="WP_120203141.1">
    <property type="nucleotide sequence ID" value="NZ_CP032514.1"/>
</dbReference>
<sequence length="158" mass="17664">MDPADTADALHAPEPDRTAPQEAAVSARYAALPRSATAPETALRRALHATGLRFRVQYAVPGLPRRKVDIAFTRWKVAVQVDGCFWHGCPAHGSSPRRNSEWWRWKIARNQARDADTDTRLAELGWQVVHVWEHEDTAEACARVAAALQERQATQSHP</sequence>
<evidence type="ECO:0000313" key="8">
    <source>
        <dbReference type="EMBL" id="AYD88922.1"/>
    </source>
</evidence>
<evidence type="ECO:0000256" key="2">
    <source>
        <dbReference type="ARBA" id="ARBA00022759"/>
    </source>
</evidence>
<evidence type="ECO:0000256" key="4">
    <source>
        <dbReference type="ARBA" id="ARBA00022801"/>
    </source>
</evidence>
<dbReference type="CDD" id="cd00221">
    <property type="entry name" value="Vsr"/>
    <property type="match status" value="1"/>
</dbReference>
<dbReference type="InterPro" id="IPR004603">
    <property type="entry name" value="DNA_mismatch_endonuc_vsr"/>
</dbReference>
<dbReference type="Gene3D" id="3.40.960.10">
    <property type="entry name" value="VSR Endonuclease"/>
    <property type="match status" value="1"/>
</dbReference>
<keyword evidence="3" id="KW-0227">DNA damage</keyword>
<dbReference type="EMBL" id="CP032514">
    <property type="protein sequence ID" value="AYD88922.1"/>
    <property type="molecule type" value="Genomic_DNA"/>
</dbReference>
<name>A0ABM6Z0Z9_9ACTO</name>
<accession>A0ABM6Z0Z9</accession>
<feature type="region of interest" description="Disordered" evidence="7">
    <location>
        <begin position="1"/>
        <end position="21"/>
    </location>
</feature>
<evidence type="ECO:0000256" key="6">
    <source>
        <dbReference type="ARBA" id="ARBA00029466"/>
    </source>
</evidence>
<proteinExistence type="inferred from homology"/>
<dbReference type="Proteomes" id="UP000273001">
    <property type="component" value="Chromosome"/>
</dbReference>
<evidence type="ECO:0000256" key="3">
    <source>
        <dbReference type="ARBA" id="ARBA00022763"/>
    </source>
</evidence>
<keyword evidence="9" id="KW-1185">Reference proteome</keyword>